<accession>A0A2H4YDR8</accession>
<proteinExistence type="predicted"/>
<dbReference type="RefSeq" id="YP_009796953.1">
    <property type="nucleotide sequence ID" value="NC_047907.1"/>
</dbReference>
<evidence type="ECO:0000313" key="2">
    <source>
        <dbReference type="Proteomes" id="UP000241726"/>
    </source>
</evidence>
<name>A0A2H4YDR8_9CAUD</name>
<evidence type="ECO:0000313" key="1">
    <source>
        <dbReference type="EMBL" id="AUE22095.1"/>
    </source>
</evidence>
<sequence length="37" mass="4666">MKMSKKNPYSTSNYHNEHVMRWHWQKLKERHLARQGK</sequence>
<keyword evidence="2" id="KW-1185">Reference proteome</keyword>
<dbReference type="KEGG" id="vg:54987360"/>
<protein>
    <submittedName>
        <fullName evidence="1">Uncharacterized protein</fullName>
    </submittedName>
</protein>
<organism evidence="1 2">
    <name type="scientific">Klebsiella phage GML-KpCol1</name>
    <dbReference type="NCBI Taxonomy" id="2060945"/>
    <lineage>
        <taxon>Viruses</taxon>
        <taxon>Duplodnaviria</taxon>
        <taxon>Heunggongvirae</taxon>
        <taxon>Uroviricota</taxon>
        <taxon>Caudoviricetes</taxon>
        <taxon>Drexlerviridae</taxon>
        <taxon>Webervirus</taxon>
        <taxon>Webervirus KpCol1</taxon>
    </lineage>
</organism>
<dbReference type="Proteomes" id="UP000241726">
    <property type="component" value="Segment"/>
</dbReference>
<dbReference type="GeneID" id="54987360"/>
<reference evidence="1 2" key="1">
    <citation type="submission" date="2017-11" db="EMBL/GenBank/DDBJ databases">
        <title>Complete genome sequence of colistin resistant MDR-Klebsiella pneumoniae bacteriophage.</title>
        <authorList>
            <person name="Gundogdu A."/>
            <person name="Nalbantoglu U."/>
            <person name="Yalcin K."/>
            <person name="Hora M."/>
            <person name="Saka S."/>
            <person name="Aslan-Gurpinar E."/>
        </authorList>
    </citation>
    <scope>NUCLEOTIDE SEQUENCE [LARGE SCALE GENOMIC DNA]</scope>
</reference>
<dbReference type="EMBL" id="MG552615">
    <property type="protein sequence ID" value="AUE22095.1"/>
    <property type="molecule type" value="Genomic_DNA"/>
</dbReference>